<dbReference type="InterPro" id="IPR052927">
    <property type="entry name" value="DCC_oxidoreductase"/>
</dbReference>
<dbReference type="PANTHER" id="PTHR33639:SF2">
    <property type="entry name" value="DUF393 DOMAIN-CONTAINING PROTEIN"/>
    <property type="match status" value="1"/>
</dbReference>
<sequence>MIGDKSVILFDGVCNLCNSSIDFVLKRDKKNRFLVGALQSEKGTKLLSRFDSNPEYLDSLVLIEKDQIYFRSTAALRIAKKLTGLWPLLYGIIIVPAILRDAVYDWIGKNRYRWFGKKNTCRLPSPAEKAKFL</sequence>
<protein>
    <submittedName>
        <fullName evidence="1">Thiol-disulfide oxidoreductase DCC family protein</fullName>
    </submittedName>
</protein>
<dbReference type="RefSeq" id="WP_343853980.1">
    <property type="nucleotide sequence ID" value="NZ_BAAAFI010000045.1"/>
</dbReference>
<dbReference type="PANTHER" id="PTHR33639">
    <property type="entry name" value="THIOL-DISULFIDE OXIDOREDUCTASE DCC"/>
    <property type="match status" value="1"/>
</dbReference>
<reference evidence="2" key="1">
    <citation type="journal article" date="2019" name="Int. J. Syst. Evol. Microbiol.">
        <title>The Global Catalogue of Microorganisms (GCM) 10K type strain sequencing project: providing services to taxonomists for standard genome sequencing and annotation.</title>
        <authorList>
            <consortium name="The Broad Institute Genomics Platform"/>
            <consortium name="The Broad Institute Genome Sequencing Center for Infectious Disease"/>
            <person name="Wu L."/>
            <person name="Ma J."/>
        </authorList>
    </citation>
    <scope>NUCLEOTIDE SEQUENCE [LARGE SCALE GENOMIC DNA]</scope>
    <source>
        <strain evidence="2">JCM 16112</strain>
    </source>
</reference>
<evidence type="ECO:0000313" key="1">
    <source>
        <dbReference type="EMBL" id="GAA0880552.1"/>
    </source>
</evidence>
<dbReference type="Proteomes" id="UP001500469">
    <property type="component" value="Unassembled WGS sequence"/>
</dbReference>
<dbReference type="InterPro" id="IPR007263">
    <property type="entry name" value="DCC1-like"/>
</dbReference>
<comment type="caution">
    <text evidence="1">The sequence shown here is derived from an EMBL/GenBank/DDBJ whole genome shotgun (WGS) entry which is preliminary data.</text>
</comment>
<accession>A0ABP3YIS0</accession>
<gene>
    <name evidence="1" type="ORF">GCM10009119_35220</name>
</gene>
<dbReference type="EMBL" id="BAAAFI010000045">
    <property type="protein sequence ID" value="GAA0880552.1"/>
    <property type="molecule type" value="Genomic_DNA"/>
</dbReference>
<proteinExistence type="predicted"/>
<evidence type="ECO:0000313" key="2">
    <source>
        <dbReference type="Proteomes" id="UP001500469"/>
    </source>
</evidence>
<name>A0ABP3YIS0_9BACT</name>
<keyword evidence="2" id="KW-1185">Reference proteome</keyword>
<dbReference type="Pfam" id="PF04134">
    <property type="entry name" value="DCC1-like"/>
    <property type="match status" value="1"/>
</dbReference>
<organism evidence="1 2">
    <name type="scientific">Algoriphagus jejuensis</name>
    <dbReference type="NCBI Taxonomy" id="419934"/>
    <lineage>
        <taxon>Bacteria</taxon>
        <taxon>Pseudomonadati</taxon>
        <taxon>Bacteroidota</taxon>
        <taxon>Cytophagia</taxon>
        <taxon>Cytophagales</taxon>
        <taxon>Cyclobacteriaceae</taxon>
        <taxon>Algoriphagus</taxon>
    </lineage>
</organism>